<dbReference type="EMBL" id="CACVAT010000050">
    <property type="protein sequence ID" value="CAA6803080.1"/>
    <property type="molecule type" value="Genomic_DNA"/>
</dbReference>
<dbReference type="PANTHER" id="PTHR46438:SF11">
    <property type="entry name" value="LIPASE-RELATED"/>
    <property type="match status" value="1"/>
</dbReference>
<protein>
    <submittedName>
        <fullName evidence="2">Alpha/beta hydrolase</fullName>
    </submittedName>
</protein>
<proteinExistence type="predicted"/>
<dbReference type="InterPro" id="IPR000073">
    <property type="entry name" value="AB_hydrolase_1"/>
</dbReference>
<evidence type="ECO:0000259" key="1">
    <source>
        <dbReference type="Pfam" id="PF00561"/>
    </source>
</evidence>
<dbReference type="SUPFAM" id="SSF53474">
    <property type="entry name" value="alpha/beta-Hydrolases"/>
    <property type="match status" value="1"/>
</dbReference>
<dbReference type="Pfam" id="PF00561">
    <property type="entry name" value="Abhydrolase_1"/>
    <property type="match status" value="1"/>
</dbReference>
<evidence type="ECO:0000313" key="2">
    <source>
        <dbReference type="EMBL" id="CAA6803080.1"/>
    </source>
</evidence>
<keyword evidence="2" id="KW-0378">Hydrolase</keyword>
<dbReference type="AlphaFoldDB" id="A0A6S6S0V0"/>
<reference evidence="2" key="1">
    <citation type="submission" date="2020-01" db="EMBL/GenBank/DDBJ databases">
        <authorList>
            <person name="Meier V. D."/>
            <person name="Meier V D."/>
        </authorList>
    </citation>
    <scope>NUCLEOTIDE SEQUENCE</scope>
    <source>
        <strain evidence="2">HLG_WM_MAG_09</strain>
    </source>
</reference>
<dbReference type="InterPro" id="IPR029058">
    <property type="entry name" value="AB_hydrolase_fold"/>
</dbReference>
<gene>
    <name evidence="2" type="ORF">HELGO_WM72224</name>
</gene>
<accession>A0A6S6S0V0</accession>
<dbReference type="PRINTS" id="PR00111">
    <property type="entry name" value="ABHYDROLASE"/>
</dbReference>
<dbReference type="PANTHER" id="PTHR46438">
    <property type="entry name" value="ALPHA/BETA-HYDROLASES SUPERFAMILY PROTEIN"/>
    <property type="match status" value="1"/>
</dbReference>
<dbReference type="Gene3D" id="3.40.50.1820">
    <property type="entry name" value="alpha/beta hydrolase"/>
    <property type="match status" value="1"/>
</dbReference>
<name>A0A6S6S0V0_9GAMM</name>
<dbReference type="GO" id="GO:0016787">
    <property type="term" value="F:hydrolase activity"/>
    <property type="evidence" value="ECO:0007669"/>
    <property type="project" value="UniProtKB-KW"/>
</dbReference>
<feature type="domain" description="AB hydrolase-1" evidence="1">
    <location>
        <begin position="56"/>
        <end position="163"/>
    </location>
</feature>
<sequence>MKTVFTLTCVFFMLSNLCSQTKEINTLSTSPYEVHTVELSEDLRVAYVDEGTNDRVLLFVHGLGSSLQAWNKNIETLKKDYRCIALDLPGYGQSSMGDYSFKTTFFGETVLAFMKKLELENVVLVGHSMGGHTAIQTVLANDENVEKLVLVAPAGFEVFIEGESQFLKNYFTPTLVKSATKEQVAKNVEINFHKMPDDAQFMIDDRLALEHTPAFEAYCEMIPKCIAGMLDEPVFDQLSTIKIPTLILFGENDGLIPNRYLHPALNPAQVATNGHEQITNSKLILLPETGHFVQWEQAAKFNEYLVAFLEE</sequence>
<organism evidence="2">
    <name type="scientific">uncultured Thiotrichaceae bacterium</name>
    <dbReference type="NCBI Taxonomy" id="298394"/>
    <lineage>
        <taxon>Bacteria</taxon>
        <taxon>Pseudomonadati</taxon>
        <taxon>Pseudomonadota</taxon>
        <taxon>Gammaproteobacteria</taxon>
        <taxon>Thiotrichales</taxon>
        <taxon>Thiotrichaceae</taxon>
        <taxon>environmental samples</taxon>
    </lineage>
</organism>